<dbReference type="InterPro" id="IPR050266">
    <property type="entry name" value="AB_hydrolase_sf"/>
</dbReference>
<proteinExistence type="predicted"/>
<dbReference type="GO" id="GO:0016787">
    <property type="term" value="F:hydrolase activity"/>
    <property type="evidence" value="ECO:0007669"/>
    <property type="project" value="UniProtKB-KW"/>
</dbReference>
<gene>
    <name evidence="2" type="ORF">HMPREF9488_01002</name>
</gene>
<dbReference type="PANTHER" id="PTHR43798">
    <property type="entry name" value="MONOACYLGLYCEROL LIPASE"/>
    <property type="match status" value="1"/>
</dbReference>
<dbReference type="Gene3D" id="3.40.50.1820">
    <property type="entry name" value="alpha/beta hydrolase"/>
    <property type="match status" value="1"/>
</dbReference>
<comment type="caution">
    <text evidence="2">The sequence shown here is derived from an EMBL/GenBank/DDBJ whole genome shotgun (WGS) entry which is preliminary data.</text>
</comment>
<dbReference type="Proteomes" id="UP000003157">
    <property type="component" value="Unassembled WGS sequence"/>
</dbReference>
<reference evidence="2 3" key="1">
    <citation type="submission" date="2010-12" db="EMBL/GenBank/DDBJ databases">
        <title>The Genome Sequence of Coprobacillus sp. strain 29_1.</title>
        <authorList>
            <consortium name="The Broad Institute Genome Sequencing Platform"/>
            <person name="Earl A."/>
            <person name="Ward D."/>
            <person name="Feldgarden M."/>
            <person name="Gevers D."/>
            <person name="Daigneault M."/>
            <person name="Sibley C.D."/>
            <person name="White A."/>
            <person name="Strauss J."/>
            <person name="Allen-Vercoe E."/>
            <person name="Young S.K."/>
            <person name="Zeng Q."/>
            <person name="Gargeya S."/>
            <person name="Fitzgerald M."/>
            <person name="Haas B."/>
            <person name="Abouelleil A."/>
            <person name="Alvarado L."/>
            <person name="Arachchi H.M."/>
            <person name="Berlin A."/>
            <person name="Brown A."/>
            <person name="Chapman S.B."/>
            <person name="Chen Z."/>
            <person name="Dunbar C."/>
            <person name="Freedman E."/>
            <person name="Gearin G."/>
            <person name="Gellesch M."/>
            <person name="Goldberg J."/>
            <person name="Griggs A."/>
            <person name="Gujja S."/>
            <person name="Heilman E."/>
            <person name="Heiman D."/>
            <person name="Howarth C."/>
            <person name="Larson L."/>
            <person name="Lui A."/>
            <person name="MacDonald P.J.P."/>
            <person name="Mehta T."/>
            <person name="Montmayeur A."/>
            <person name="Murphy C."/>
            <person name="Neiman D."/>
            <person name="Pearson M."/>
            <person name="Priest M."/>
            <person name="Roberts A."/>
            <person name="Saif S."/>
            <person name="Shea T."/>
            <person name="Shenoy N."/>
            <person name="Sisk P."/>
            <person name="Stolte C."/>
            <person name="Sykes S."/>
            <person name="White J."/>
            <person name="Yandava C."/>
            <person name="Nusbaum C."/>
            <person name="Birren B."/>
        </authorList>
    </citation>
    <scope>NUCLEOTIDE SEQUENCE [LARGE SCALE GENOMIC DNA]</scope>
    <source>
        <strain evidence="2 3">29_1</strain>
    </source>
</reference>
<dbReference type="RefSeq" id="WP_008788118.1">
    <property type="nucleotide sequence ID" value="NZ_AKCB01000002.1"/>
</dbReference>
<keyword evidence="2" id="KW-0378">Hydrolase</keyword>
<keyword evidence="3" id="KW-1185">Reference proteome</keyword>
<dbReference type="SUPFAM" id="SSF53474">
    <property type="entry name" value="alpha/beta-Hydrolases"/>
    <property type="match status" value="1"/>
</dbReference>
<dbReference type="InterPro" id="IPR029058">
    <property type="entry name" value="AB_hydrolase_fold"/>
</dbReference>
<dbReference type="InterPro" id="IPR000073">
    <property type="entry name" value="AB_hydrolase_1"/>
</dbReference>
<sequence length="248" mass="28183">MSYFKYQSKNIFYQVIGEGEPLLFLHGDTASSKMFEMILPLYQDCFQCILIDFLGNGQSDRVKEFPIQLWEDQALQTIALLEHLSYDRVHLLGTSGGAYVALHVVMKKPELIGKVIADSFDGRTLREGFADDLLAERNFSIKDADAKLFYEWCQGEDWLSVVEANTRSLVSLAQSQEPLFHDSFESIKNPLLLIGSLNDEMLGQNLKDEFDDILKDVMHGSSYLFKDGQHPTVLSRAEEVAQIVKDFI</sequence>
<dbReference type="eggNOG" id="COG0596">
    <property type="taxonomic scope" value="Bacteria"/>
</dbReference>
<dbReference type="STRING" id="100884.GCA_000269565_02849"/>
<evidence type="ECO:0000259" key="1">
    <source>
        <dbReference type="Pfam" id="PF00561"/>
    </source>
</evidence>
<dbReference type="GeneID" id="78230652"/>
<organism evidence="2 3">
    <name type="scientific">Coprobacillus cateniformis</name>
    <dbReference type="NCBI Taxonomy" id="100884"/>
    <lineage>
        <taxon>Bacteria</taxon>
        <taxon>Bacillati</taxon>
        <taxon>Bacillota</taxon>
        <taxon>Erysipelotrichia</taxon>
        <taxon>Erysipelotrichales</taxon>
        <taxon>Coprobacillaceae</taxon>
        <taxon>Coprobacillus</taxon>
    </lineage>
</organism>
<evidence type="ECO:0000313" key="3">
    <source>
        <dbReference type="Proteomes" id="UP000003157"/>
    </source>
</evidence>
<dbReference type="OrthoDB" id="9776303at2"/>
<dbReference type="HOGENOM" id="CLU_020336_46_0_9"/>
<feature type="domain" description="AB hydrolase-1" evidence="1">
    <location>
        <begin position="21"/>
        <end position="119"/>
    </location>
</feature>
<evidence type="ECO:0000313" key="2">
    <source>
        <dbReference type="EMBL" id="EFW05731.1"/>
    </source>
</evidence>
<protein>
    <submittedName>
        <fullName evidence="2">Alpha/beta hydrolase</fullName>
    </submittedName>
</protein>
<dbReference type="EMBL" id="ADKX01000016">
    <property type="protein sequence ID" value="EFW05731.1"/>
    <property type="molecule type" value="Genomic_DNA"/>
</dbReference>
<accession>E7G8B4</accession>
<dbReference type="AlphaFoldDB" id="E7G8B4"/>
<dbReference type="Pfam" id="PF00561">
    <property type="entry name" value="Abhydrolase_1"/>
    <property type="match status" value="1"/>
</dbReference>
<name>E7G8B4_9FIRM</name>